<feature type="repeat" description="Solcar" evidence="12">
    <location>
        <begin position="467"/>
        <end position="554"/>
    </location>
</feature>
<dbReference type="SMART" id="SM00531">
    <property type="entry name" value="TFIIE"/>
    <property type="match status" value="1"/>
</dbReference>
<feature type="compositionally biased region" description="Polar residues" evidence="13">
    <location>
        <begin position="271"/>
        <end position="290"/>
    </location>
</feature>
<dbReference type="SUPFAM" id="SSF57783">
    <property type="entry name" value="Zinc beta-ribbon"/>
    <property type="match status" value="1"/>
</dbReference>
<evidence type="ECO:0000256" key="4">
    <source>
        <dbReference type="ARBA" id="ARBA00022692"/>
    </source>
</evidence>
<dbReference type="InterPro" id="IPR023395">
    <property type="entry name" value="MCP_dom_sf"/>
</dbReference>
<dbReference type="PANTHER" id="PTHR45788:SF4">
    <property type="entry name" value="TRICARBOXYLATE TRANSPORT PROTEIN, MITOCHONDRIAL"/>
    <property type="match status" value="1"/>
</dbReference>
<dbReference type="Pfam" id="PF00153">
    <property type="entry name" value="Mito_carr"/>
    <property type="match status" value="3"/>
</dbReference>
<dbReference type="EMBL" id="CP076749">
    <property type="protein sequence ID" value="QWW21741.1"/>
    <property type="molecule type" value="Genomic_DNA"/>
</dbReference>
<dbReference type="SUPFAM" id="SSF103506">
    <property type="entry name" value="Mitochondrial carrier"/>
    <property type="match status" value="1"/>
</dbReference>
<dbReference type="Proteomes" id="UP000825438">
    <property type="component" value="Chromosome I"/>
</dbReference>
<evidence type="ECO:0000259" key="14">
    <source>
        <dbReference type="PROSITE" id="PS51344"/>
    </source>
</evidence>
<organism evidence="15">
    <name type="scientific">Candidozyma auris</name>
    <name type="common">Yeast</name>
    <name type="synonym">Candida auris</name>
    <dbReference type="NCBI Taxonomy" id="498019"/>
    <lineage>
        <taxon>Eukaryota</taxon>
        <taxon>Fungi</taxon>
        <taxon>Dikarya</taxon>
        <taxon>Ascomycota</taxon>
        <taxon>Saccharomycotina</taxon>
        <taxon>Pichiomycetes</taxon>
        <taxon>Metschnikowiaceae</taxon>
        <taxon>Candidozyma</taxon>
    </lineage>
</organism>
<dbReference type="PRINTS" id="PR00926">
    <property type="entry name" value="MITOCARRIER"/>
</dbReference>
<dbReference type="FunFam" id="1.50.40.10:FF:000007">
    <property type="entry name" value="Mitochondrial tricarboxylate transport protein-like"/>
    <property type="match status" value="1"/>
</dbReference>
<reference evidence="15" key="1">
    <citation type="submission" date="2021-06" db="EMBL/GenBank/DDBJ databases">
        <title>Candida auris outbreak in lebanese hospital.</title>
        <authorList>
            <person name="Finianos M."/>
        </authorList>
    </citation>
    <scope>NUCLEOTIDE SEQUENCE</scope>
    <source>
        <strain evidence="15">CA7LBN</strain>
    </source>
</reference>
<proteinExistence type="inferred from homology"/>
<accession>A0A8F2VXU8</accession>
<evidence type="ECO:0000256" key="11">
    <source>
        <dbReference type="ARBA" id="ARBA00023163"/>
    </source>
</evidence>
<keyword evidence="9" id="KW-0496">Mitochondrion</keyword>
<keyword evidence="3" id="KW-0813">Transport</keyword>
<feature type="domain" description="HTH TFE/IIEalpha-type" evidence="14">
    <location>
        <begin position="5"/>
        <end position="95"/>
    </location>
</feature>
<evidence type="ECO:0000313" key="15">
    <source>
        <dbReference type="EMBL" id="QWW21741.1"/>
    </source>
</evidence>
<evidence type="ECO:0000256" key="2">
    <source>
        <dbReference type="ARBA" id="ARBA00006375"/>
    </source>
</evidence>
<protein>
    <recommendedName>
        <fullName evidence="14">HTH TFE/IIEalpha-type domain-containing protein</fullName>
    </recommendedName>
</protein>
<feature type="compositionally biased region" description="Basic and acidic residues" evidence="13">
    <location>
        <begin position="291"/>
        <end position="305"/>
    </location>
</feature>
<dbReference type="GO" id="GO:0005743">
    <property type="term" value="C:mitochondrial inner membrane"/>
    <property type="evidence" value="ECO:0007669"/>
    <property type="project" value="UniProtKB-SubCell"/>
</dbReference>
<dbReference type="AlphaFoldDB" id="A0A8F2VXU8"/>
<dbReference type="InterPro" id="IPR018108">
    <property type="entry name" value="MCP_transmembrane"/>
</dbReference>
<dbReference type="InterPro" id="IPR002853">
    <property type="entry name" value="TFIIE_asu"/>
</dbReference>
<dbReference type="InterPro" id="IPR002067">
    <property type="entry name" value="MCP"/>
</dbReference>
<dbReference type="PROSITE" id="PS50920">
    <property type="entry name" value="SOLCAR"/>
    <property type="match status" value="3"/>
</dbReference>
<keyword evidence="4 12" id="KW-0812">Transmembrane</keyword>
<feature type="repeat" description="Solcar" evidence="12">
    <location>
        <begin position="369"/>
        <end position="456"/>
    </location>
</feature>
<evidence type="ECO:0000256" key="6">
    <source>
        <dbReference type="ARBA" id="ARBA00022792"/>
    </source>
</evidence>
<feature type="compositionally biased region" description="Basic and acidic residues" evidence="13">
    <location>
        <begin position="252"/>
        <end position="267"/>
    </location>
</feature>
<dbReference type="PROSITE" id="PS51344">
    <property type="entry name" value="HTH_TFE_IIE"/>
    <property type="match status" value="1"/>
</dbReference>
<sequence>MDDITRSLIRFVVRAFHSRPCILVADAVLLHSVLSEDDLIYLLGINRKELRAYCNKLVEDRLLSTHVQKEENYQQRLANRTYYYIHITEAIDAIKWKVHSIVTSIKDEMSAYGNPHGYLCPRCGRKVSQLDAISLLSDDKSSFICDQCSGVLVEDDSSLKASVKQERLEKLMIQIDPIIGYLKKIDNSNIEDNNFEIALTRAIPAQSGSTALYNISGRGTGKNRGQMSQSLQNAASKANATLHVSITASDENYEREQQEKEERRQKLEQNALPSWHSSSTVGQKDFSSVSDEPKSEGVVVKEEPVTVKQENSTGAGSPASPSPPVPDAAKKEQDAQDVLAAYYADLAEREAEEDEDDDDDDEIDFEDQVDPFKSFIAGGTAGAVEGVITYPFEFAKTRLQLVSKSSTASRNPLVLIANVAKTQGVGALYIGCPAFIVGNTAKASVRFLGFDSIKALLADKNGKLSGPRGVLAGLGAGLLESVVAVTPFEAIKTALIDDKQTAKPKYQNGLLSGTVKLVRDLGFKGMYAGVVPVSLRQGANSAVRLGSYNAIKTMVQQATNTKANEPLSSAATFAVGAIAGTVTVYTTMPIDTVKTRMQSLDAQKLYTSTLNCFVRIFKDEGLLTFWKGATPRLGRLMLSGGIVFTIYEKMLVLLN</sequence>
<evidence type="ECO:0000256" key="5">
    <source>
        <dbReference type="ARBA" id="ARBA00022737"/>
    </source>
</evidence>
<dbReference type="InterPro" id="IPR017919">
    <property type="entry name" value="TFIIE/TFIIEa_HTH"/>
</dbReference>
<comment type="subcellular location">
    <subcellularLocation>
        <location evidence="1">Mitochondrion inner membrane</location>
        <topology evidence="1">Multi-pass membrane protein</topology>
    </subcellularLocation>
</comment>
<keyword evidence="8" id="KW-0805">Transcription regulation</keyword>
<keyword evidence="11" id="KW-0804">Transcription</keyword>
<dbReference type="Gene3D" id="1.50.40.10">
    <property type="entry name" value="Mitochondrial carrier domain"/>
    <property type="match status" value="1"/>
</dbReference>
<evidence type="ECO:0000256" key="7">
    <source>
        <dbReference type="ARBA" id="ARBA00022989"/>
    </source>
</evidence>
<dbReference type="Pfam" id="PF02002">
    <property type="entry name" value="TFIIE_alpha"/>
    <property type="match status" value="1"/>
</dbReference>
<dbReference type="GO" id="GO:0006843">
    <property type="term" value="P:mitochondrial citrate transmembrane transport"/>
    <property type="evidence" value="ECO:0007669"/>
    <property type="project" value="TreeGrafter"/>
</dbReference>
<gene>
    <name evidence="15" type="ORF">CA7LBN_000487</name>
</gene>
<evidence type="ECO:0000256" key="9">
    <source>
        <dbReference type="ARBA" id="ARBA00023128"/>
    </source>
</evidence>
<dbReference type="GO" id="GO:0006367">
    <property type="term" value="P:transcription initiation at RNA polymerase II promoter"/>
    <property type="evidence" value="ECO:0007669"/>
    <property type="project" value="InterPro"/>
</dbReference>
<feature type="region of interest" description="Disordered" evidence="13">
    <location>
        <begin position="214"/>
        <end position="333"/>
    </location>
</feature>
<keyword evidence="7" id="KW-1133">Transmembrane helix</keyword>
<evidence type="ECO:0000256" key="10">
    <source>
        <dbReference type="ARBA" id="ARBA00023136"/>
    </source>
</evidence>
<evidence type="ECO:0000256" key="12">
    <source>
        <dbReference type="PROSITE-ProRule" id="PRU00282"/>
    </source>
</evidence>
<dbReference type="InterPro" id="IPR024550">
    <property type="entry name" value="TFIIEa/SarR/Rpc3_HTH_dom"/>
</dbReference>
<evidence type="ECO:0000256" key="13">
    <source>
        <dbReference type="SAM" id="MobiDB-lite"/>
    </source>
</evidence>
<dbReference type="GO" id="GO:0071913">
    <property type="term" value="F:citrate secondary active transmembrane transporter activity"/>
    <property type="evidence" value="ECO:0007669"/>
    <property type="project" value="TreeGrafter"/>
</dbReference>
<comment type="similarity">
    <text evidence="2">Belongs to the mitochondrial carrier (TC 2.A.29) family.</text>
</comment>
<feature type="compositionally biased region" description="Polar residues" evidence="13">
    <location>
        <begin position="223"/>
        <end position="250"/>
    </location>
</feature>
<evidence type="ECO:0000256" key="1">
    <source>
        <dbReference type="ARBA" id="ARBA00004448"/>
    </source>
</evidence>
<keyword evidence="10 12" id="KW-0472">Membrane</keyword>
<keyword evidence="6" id="KW-0999">Mitochondrion inner membrane</keyword>
<keyword evidence="5" id="KW-0677">Repeat</keyword>
<dbReference type="InterPro" id="IPR049563">
    <property type="entry name" value="TXTP-like"/>
</dbReference>
<evidence type="ECO:0000256" key="3">
    <source>
        <dbReference type="ARBA" id="ARBA00022448"/>
    </source>
</evidence>
<evidence type="ECO:0000256" key="8">
    <source>
        <dbReference type="ARBA" id="ARBA00023015"/>
    </source>
</evidence>
<feature type="repeat" description="Solcar" evidence="12">
    <location>
        <begin position="567"/>
        <end position="653"/>
    </location>
</feature>
<name>A0A8F2VXU8_CANAR</name>
<dbReference type="PANTHER" id="PTHR45788">
    <property type="entry name" value="SUCCINATE/FUMARATE MITOCHONDRIAL TRANSPORTER-RELATED"/>
    <property type="match status" value="1"/>
</dbReference>